<feature type="transmembrane region" description="Helical" evidence="9">
    <location>
        <begin position="53"/>
        <end position="71"/>
    </location>
</feature>
<evidence type="ECO:0000313" key="11">
    <source>
        <dbReference type="Proteomes" id="UP000177230"/>
    </source>
</evidence>
<protein>
    <recommendedName>
        <fullName evidence="9">Fluoride-specific ion channel FluC</fullName>
    </recommendedName>
</protein>
<dbReference type="GO" id="GO:0005886">
    <property type="term" value="C:plasma membrane"/>
    <property type="evidence" value="ECO:0007669"/>
    <property type="project" value="UniProtKB-SubCell"/>
</dbReference>
<evidence type="ECO:0000256" key="6">
    <source>
        <dbReference type="ARBA" id="ARBA00023303"/>
    </source>
</evidence>
<dbReference type="EMBL" id="MFFM01000018">
    <property type="protein sequence ID" value="OGF13447.1"/>
    <property type="molecule type" value="Genomic_DNA"/>
</dbReference>
<comment type="function">
    <text evidence="9">Fluoride-specific ion channel. Important for reducing fluoride concentration in the cell, thus reducing its toxicity.</text>
</comment>
<dbReference type="Proteomes" id="UP000177230">
    <property type="component" value="Unassembled WGS sequence"/>
</dbReference>
<dbReference type="NCBIfam" id="TIGR00494">
    <property type="entry name" value="crcB"/>
    <property type="match status" value="1"/>
</dbReference>
<evidence type="ECO:0000313" key="10">
    <source>
        <dbReference type="EMBL" id="OGF13447.1"/>
    </source>
</evidence>
<evidence type="ECO:0000256" key="8">
    <source>
        <dbReference type="ARBA" id="ARBA00035585"/>
    </source>
</evidence>
<keyword evidence="9" id="KW-0813">Transport</keyword>
<evidence type="ECO:0000256" key="2">
    <source>
        <dbReference type="ARBA" id="ARBA00022475"/>
    </source>
</evidence>
<dbReference type="GO" id="GO:0046872">
    <property type="term" value="F:metal ion binding"/>
    <property type="evidence" value="ECO:0007669"/>
    <property type="project" value="UniProtKB-KW"/>
</dbReference>
<evidence type="ECO:0000256" key="4">
    <source>
        <dbReference type="ARBA" id="ARBA00022989"/>
    </source>
</evidence>
<feature type="binding site" evidence="9">
    <location>
        <position position="63"/>
    </location>
    <ligand>
        <name>Na(+)</name>
        <dbReference type="ChEBI" id="CHEBI:29101"/>
        <note>structural</note>
    </ligand>
</feature>
<keyword evidence="3 9" id="KW-0812">Transmembrane</keyword>
<keyword evidence="4 9" id="KW-1133">Transmembrane helix</keyword>
<name>A0A1F5RG16_9BACT</name>
<proteinExistence type="inferred from homology"/>
<dbReference type="PANTHER" id="PTHR28259:SF1">
    <property type="entry name" value="FLUORIDE EXPORT PROTEIN 1-RELATED"/>
    <property type="match status" value="1"/>
</dbReference>
<keyword evidence="9" id="KW-0915">Sodium</keyword>
<keyword evidence="9" id="KW-0479">Metal-binding</keyword>
<evidence type="ECO:0000256" key="3">
    <source>
        <dbReference type="ARBA" id="ARBA00022692"/>
    </source>
</evidence>
<reference evidence="10 11" key="1">
    <citation type="journal article" date="2016" name="Nat. Commun.">
        <title>Thousands of microbial genomes shed light on interconnected biogeochemical processes in an aquifer system.</title>
        <authorList>
            <person name="Anantharaman K."/>
            <person name="Brown C.T."/>
            <person name="Hug L.A."/>
            <person name="Sharon I."/>
            <person name="Castelle C.J."/>
            <person name="Probst A.J."/>
            <person name="Thomas B.C."/>
            <person name="Singh A."/>
            <person name="Wilkins M.J."/>
            <person name="Karaoz U."/>
            <person name="Brodie E.L."/>
            <person name="Williams K.H."/>
            <person name="Hubbard S.S."/>
            <person name="Banfield J.F."/>
        </authorList>
    </citation>
    <scope>NUCLEOTIDE SEQUENCE [LARGE SCALE GENOMIC DNA]</scope>
</reference>
<comment type="similarity">
    <text evidence="7 9">Belongs to the fluoride channel Fluc/FEX (TC 1.A.43) family.</text>
</comment>
<accession>A0A1F5RG16</accession>
<gene>
    <name evidence="9" type="primary">fluC</name>
    <name evidence="9" type="synonym">crcB</name>
    <name evidence="10" type="ORF">A2024_10810</name>
</gene>
<comment type="catalytic activity">
    <reaction evidence="8">
        <text>fluoride(in) = fluoride(out)</text>
        <dbReference type="Rhea" id="RHEA:76159"/>
        <dbReference type="ChEBI" id="CHEBI:17051"/>
    </reaction>
    <physiologicalReaction direction="left-to-right" evidence="8">
        <dbReference type="Rhea" id="RHEA:76160"/>
    </physiologicalReaction>
</comment>
<keyword evidence="5 9" id="KW-0472">Membrane</keyword>
<dbReference type="AlphaFoldDB" id="A0A1F5RG16"/>
<keyword evidence="2 9" id="KW-1003">Cell membrane</keyword>
<feature type="transmembrane region" description="Helical" evidence="9">
    <location>
        <begin position="21"/>
        <end position="41"/>
    </location>
</feature>
<evidence type="ECO:0000256" key="7">
    <source>
        <dbReference type="ARBA" id="ARBA00035120"/>
    </source>
</evidence>
<dbReference type="PANTHER" id="PTHR28259">
    <property type="entry name" value="FLUORIDE EXPORT PROTEIN 1-RELATED"/>
    <property type="match status" value="1"/>
</dbReference>
<keyword evidence="9" id="KW-0406">Ion transport</keyword>
<dbReference type="Pfam" id="PF02537">
    <property type="entry name" value="CRCB"/>
    <property type="match status" value="1"/>
</dbReference>
<comment type="subcellular location">
    <subcellularLocation>
        <location evidence="1 9">Cell membrane</location>
        <topology evidence="1 9">Multi-pass membrane protein</topology>
    </subcellularLocation>
</comment>
<feature type="transmembrane region" description="Helical" evidence="9">
    <location>
        <begin position="91"/>
        <end position="113"/>
    </location>
</feature>
<dbReference type="GO" id="GO:0140114">
    <property type="term" value="P:cellular detoxification of fluoride"/>
    <property type="evidence" value="ECO:0007669"/>
    <property type="project" value="UniProtKB-UniRule"/>
</dbReference>
<keyword evidence="6 9" id="KW-0407">Ion channel</keyword>
<sequence>MTGALARYGLSRLVQLSVNEIFPWGTLFVNLSGSLAIGVFFEFFDRAMIPSDLRSFIAIGFLGAYTTFSSYSLETINLLREGEIRLCLTNVLLNNILGLLLVVLGMYVAKLALKTF</sequence>
<evidence type="ECO:0000256" key="9">
    <source>
        <dbReference type="HAMAP-Rule" id="MF_00454"/>
    </source>
</evidence>
<evidence type="ECO:0000256" key="5">
    <source>
        <dbReference type="ARBA" id="ARBA00023136"/>
    </source>
</evidence>
<organism evidence="10 11">
    <name type="scientific">Candidatus Edwardsbacteria bacterium GWF2_54_11</name>
    <dbReference type="NCBI Taxonomy" id="1817851"/>
    <lineage>
        <taxon>Bacteria</taxon>
        <taxon>Candidatus Edwardsiibacteriota</taxon>
    </lineage>
</organism>
<evidence type="ECO:0000256" key="1">
    <source>
        <dbReference type="ARBA" id="ARBA00004651"/>
    </source>
</evidence>
<dbReference type="InterPro" id="IPR003691">
    <property type="entry name" value="FluC"/>
</dbReference>
<feature type="binding site" evidence="9">
    <location>
        <position position="66"/>
    </location>
    <ligand>
        <name>Na(+)</name>
        <dbReference type="ChEBI" id="CHEBI:29101"/>
        <note>structural</note>
    </ligand>
</feature>
<dbReference type="GO" id="GO:0062054">
    <property type="term" value="F:fluoride channel activity"/>
    <property type="evidence" value="ECO:0007669"/>
    <property type="project" value="UniProtKB-UniRule"/>
</dbReference>
<comment type="activity regulation">
    <text evidence="9">Na(+) is not transported, but it plays an essential structural role and its presence is essential for fluoride channel function.</text>
</comment>
<dbReference type="HAMAP" id="MF_00454">
    <property type="entry name" value="FluC"/>
    <property type="match status" value="1"/>
</dbReference>
<comment type="caution">
    <text evidence="10">The sequence shown here is derived from an EMBL/GenBank/DDBJ whole genome shotgun (WGS) entry which is preliminary data.</text>
</comment>